<name>A0A8J2WXH4_9STRA</name>
<dbReference type="Gene3D" id="3.30.40.10">
    <property type="entry name" value="Zinc/RING finger domain, C3HC4 (zinc finger)"/>
    <property type="match status" value="1"/>
</dbReference>
<dbReference type="PANTHER" id="PTHR15629:SF2">
    <property type="entry name" value="SH3 DOMAIN-CONTAINING YSC84-LIKE PROTEIN 1"/>
    <property type="match status" value="1"/>
</dbReference>
<reference evidence="7" key="1">
    <citation type="submission" date="2021-11" db="EMBL/GenBank/DDBJ databases">
        <authorList>
            <consortium name="Genoscope - CEA"/>
            <person name="William W."/>
        </authorList>
    </citation>
    <scope>NUCLEOTIDE SEQUENCE</scope>
</reference>
<organism evidence="7 8">
    <name type="scientific">Pelagomonas calceolata</name>
    <dbReference type="NCBI Taxonomy" id="35677"/>
    <lineage>
        <taxon>Eukaryota</taxon>
        <taxon>Sar</taxon>
        <taxon>Stramenopiles</taxon>
        <taxon>Ochrophyta</taxon>
        <taxon>Pelagophyceae</taxon>
        <taxon>Pelagomonadales</taxon>
        <taxon>Pelagomonadaceae</taxon>
        <taxon>Pelagomonas</taxon>
    </lineage>
</organism>
<evidence type="ECO:0000256" key="4">
    <source>
        <dbReference type="PROSITE-ProRule" id="PRU00091"/>
    </source>
</evidence>
<dbReference type="PANTHER" id="PTHR15629">
    <property type="entry name" value="SH3YL1 PROTEIN"/>
    <property type="match status" value="1"/>
</dbReference>
<evidence type="ECO:0000313" key="8">
    <source>
        <dbReference type="Proteomes" id="UP000789595"/>
    </source>
</evidence>
<keyword evidence="2 4" id="KW-0863">Zinc-finger</keyword>
<dbReference type="EMBL" id="CAKKNE010000002">
    <property type="protein sequence ID" value="CAH0369790.1"/>
    <property type="molecule type" value="Genomic_DNA"/>
</dbReference>
<dbReference type="GO" id="GO:0008270">
    <property type="term" value="F:zinc ion binding"/>
    <property type="evidence" value="ECO:0007669"/>
    <property type="project" value="UniProtKB-KW"/>
</dbReference>
<dbReference type="InterPro" id="IPR000306">
    <property type="entry name" value="Znf_FYVE"/>
</dbReference>
<evidence type="ECO:0000256" key="5">
    <source>
        <dbReference type="SAM" id="MobiDB-lite"/>
    </source>
</evidence>
<dbReference type="InterPro" id="IPR017455">
    <property type="entry name" value="Znf_FYVE-rel"/>
</dbReference>
<dbReference type="SUPFAM" id="SSF57903">
    <property type="entry name" value="FYVE/PHD zinc finger"/>
    <property type="match status" value="1"/>
</dbReference>
<accession>A0A8J2WXH4</accession>
<feature type="compositionally biased region" description="Basic and acidic residues" evidence="5">
    <location>
        <begin position="20"/>
        <end position="54"/>
    </location>
</feature>
<proteinExistence type="predicted"/>
<dbReference type="OrthoDB" id="443981at2759"/>
<dbReference type="GO" id="GO:0035091">
    <property type="term" value="F:phosphatidylinositol binding"/>
    <property type="evidence" value="ECO:0007669"/>
    <property type="project" value="TreeGrafter"/>
</dbReference>
<gene>
    <name evidence="7" type="ORF">PECAL_2P29280</name>
</gene>
<keyword evidence="1" id="KW-0479">Metal-binding</keyword>
<evidence type="ECO:0000256" key="2">
    <source>
        <dbReference type="ARBA" id="ARBA00022771"/>
    </source>
</evidence>
<keyword evidence="3" id="KW-0862">Zinc</keyword>
<dbReference type="AlphaFoldDB" id="A0A8J2WXH4"/>
<dbReference type="InterPro" id="IPR013083">
    <property type="entry name" value="Znf_RING/FYVE/PHD"/>
</dbReference>
<evidence type="ECO:0000259" key="6">
    <source>
        <dbReference type="PROSITE" id="PS50178"/>
    </source>
</evidence>
<feature type="compositionally biased region" description="Low complexity" evidence="5">
    <location>
        <begin position="1"/>
        <end position="16"/>
    </location>
</feature>
<protein>
    <recommendedName>
        <fullName evidence="6">FYVE-type domain-containing protein</fullName>
    </recommendedName>
</protein>
<dbReference type="Proteomes" id="UP000789595">
    <property type="component" value="Unassembled WGS sequence"/>
</dbReference>
<feature type="domain" description="FYVE-type" evidence="6">
    <location>
        <begin position="71"/>
        <end position="138"/>
    </location>
</feature>
<dbReference type="PROSITE" id="PS50178">
    <property type="entry name" value="ZF_FYVE"/>
    <property type="match status" value="1"/>
</dbReference>
<evidence type="ECO:0000256" key="3">
    <source>
        <dbReference type="ARBA" id="ARBA00022833"/>
    </source>
</evidence>
<comment type="caution">
    <text evidence="7">The sequence shown here is derived from an EMBL/GenBank/DDBJ whole genome shotgun (WGS) entry which is preliminary data.</text>
</comment>
<dbReference type="Pfam" id="PF01363">
    <property type="entry name" value="FYVE"/>
    <property type="match status" value="1"/>
</dbReference>
<sequence>MSNFDAGGFDDFAPAASTEDFPRRRSTTESFPRRSDQPRRTTSSRDDIVERRASEPPAPQLKERPPAWQPDAAVDQCPTCRSRFETFARRHHCRYCGGVFCYNCTQRSMLMPPQWEGLCGYATRDPQKVCAACASQVQPYQQQWIDSNSNQNKANHIDNDASTRYLNSPLRFTLGGEVRKAGITLRNLLGDNVNFWEKDAQVFHDQLQGARGLLFLTIAKMAMIGGLRVGTGLVIAKLPDGSWSAPCAVGTLGLSFGAMFGIGISDTVTALDDTAVTELADAHTTKISVGFDASLALGPLGRSASGEVLGASDASATTSTTYSQTRGFYGGISLNGANLRVRDDVNLKFYGKKVAPADVLRGRVKQPPAAQCLYEELGGFFGELEARRRRSAARQAYEYQSQRSTASSTGGGASASNNDDPFGSADPVVEV</sequence>
<feature type="region of interest" description="Disordered" evidence="5">
    <location>
        <begin position="1"/>
        <end position="73"/>
    </location>
</feature>
<feature type="region of interest" description="Disordered" evidence="5">
    <location>
        <begin position="392"/>
        <end position="431"/>
    </location>
</feature>
<dbReference type="SMART" id="SM00064">
    <property type="entry name" value="FYVE"/>
    <property type="match status" value="1"/>
</dbReference>
<dbReference type="InterPro" id="IPR011011">
    <property type="entry name" value="Znf_FYVE_PHD"/>
</dbReference>
<dbReference type="Pfam" id="PF04366">
    <property type="entry name" value="Ysc84"/>
    <property type="match status" value="1"/>
</dbReference>
<evidence type="ECO:0000313" key="7">
    <source>
        <dbReference type="EMBL" id="CAH0369790.1"/>
    </source>
</evidence>
<keyword evidence="8" id="KW-1185">Reference proteome</keyword>
<dbReference type="InterPro" id="IPR051702">
    <property type="entry name" value="SH3_domain_YSC84-like"/>
</dbReference>
<evidence type="ECO:0000256" key="1">
    <source>
        <dbReference type="ARBA" id="ARBA00022723"/>
    </source>
</evidence>
<dbReference type="InterPro" id="IPR007461">
    <property type="entry name" value="Ysc84_actin-binding"/>
</dbReference>